<evidence type="ECO:0000256" key="8">
    <source>
        <dbReference type="ARBA" id="ARBA00022964"/>
    </source>
</evidence>
<dbReference type="InterPro" id="IPR045054">
    <property type="entry name" value="P4HA-like"/>
</dbReference>
<dbReference type="Proteomes" id="UP000675881">
    <property type="component" value="Chromosome 4"/>
</dbReference>
<gene>
    <name evidence="11" type="ORF">LSAA_8876</name>
</gene>
<dbReference type="Pfam" id="PF08336">
    <property type="entry name" value="P4Ha_N"/>
    <property type="match status" value="1"/>
</dbReference>
<dbReference type="GO" id="GO:0005788">
    <property type="term" value="C:endoplasmic reticulum lumen"/>
    <property type="evidence" value="ECO:0007669"/>
    <property type="project" value="UniProtKB-SubCell"/>
</dbReference>
<evidence type="ECO:0000256" key="4">
    <source>
        <dbReference type="ARBA" id="ARBA00006511"/>
    </source>
</evidence>
<keyword evidence="6" id="KW-0479">Metal-binding</keyword>
<dbReference type="InterPro" id="IPR013547">
    <property type="entry name" value="P4H_N"/>
</dbReference>
<accession>A0A7R8CTV6</accession>
<dbReference type="GO" id="GO:0004656">
    <property type="term" value="F:procollagen-proline 4-dioxygenase activity"/>
    <property type="evidence" value="ECO:0007669"/>
    <property type="project" value="UniProtKB-EC"/>
</dbReference>
<protein>
    <recommendedName>
        <fullName evidence="5">procollagen-proline 4-dioxygenase</fullName>
        <ecNumber evidence="5">1.14.11.2</ecNumber>
    </recommendedName>
</protein>
<comment type="similarity">
    <text evidence="4">Belongs to the P4HA family.</text>
</comment>
<dbReference type="SMART" id="SM00702">
    <property type="entry name" value="P4Hc"/>
    <property type="match status" value="1"/>
</dbReference>
<dbReference type="InterPro" id="IPR006620">
    <property type="entry name" value="Pro_4_hyd_alph"/>
</dbReference>
<keyword evidence="12" id="KW-1185">Reference proteome</keyword>
<evidence type="ECO:0000313" key="11">
    <source>
        <dbReference type="EMBL" id="CAF2929690.1"/>
    </source>
</evidence>
<evidence type="ECO:0000256" key="10">
    <source>
        <dbReference type="ARBA" id="ARBA00023004"/>
    </source>
</evidence>
<evidence type="ECO:0000256" key="6">
    <source>
        <dbReference type="ARBA" id="ARBA00022723"/>
    </source>
</evidence>
<evidence type="ECO:0000256" key="1">
    <source>
        <dbReference type="ARBA" id="ARBA00001961"/>
    </source>
</evidence>
<evidence type="ECO:0000313" key="12">
    <source>
        <dbReference type="Proteomes" id="UP000675881"/>
    </source>
</evidence>
<keyword evidence="7" id="KW-0847">Vitamin C</keyword>
<keyword evidence="9 11" id="KW-0560">Oxidoreductase</keyword>
<dbReference type="AlphaFoldDB" id="A0A7R8CTV6"/>
<comment type="function">
    <text evidence="2">Catalyzes the post-translational formation of 4-hydroxyproline in -Xaa-Pro-Gly- sequences in collagens and other proteins.</text>
</comment>
<dbReference type="GO" id="GO:0031418">
    <property type="term" value="F:L-ascorbic acid binding"/>
    <property type="evidence" value="ECO:0007669"/>
    <property type="project" value="UniProtKB-KW"/>
</dbReference>
<dbReference type="Pfam" id="PF13640">
    <property type="entry name" value="2OG-FeII_Oxy_3"/>
    <property type="match status" value="1"/>
</dbReference>
<reference evidence="11" key="1">
    <citation type="submission" date="2021-02" db="EMBL/GenBank/DDBJ databases">
        <authorList>
            <person name="Bekaert M."/>
        </authorList>
    </citation>
    <scope>NUCLEOTIDE SEQUENCE</scope>
    <source>
        <strain evidence="11">IoA-00</strain>
    </source>
</reference>
<proteinExistence type="inferred from homology"/>
<keyword evidence="10" id="KW-0408">Iron</keyword>
<evidence type="ECO:0000256" key="7">
    <source>
        <dbReference type="ARBA" id="ARBA00022896"/>
    </source>
</evidence>
<name>A0A7R8CTV6_LEPSM</name>
<organism evidence="11 12">
    <name type="scientific">Lepeophtheirus salmonis</name>
    <name type="common">Salmon louse</name>
    <name type="synonym">Caligus salmonis</name>
    <dbReference type="NCBI Taxonomy" id="72036"/>
    <lineage>
        <taxon>Eukaryota</taxon>
        <taxon>Metazoa</taxon>
        <taxon>Ecdysozoa</taxon>
        <taxon>Arthropoda</taxon>
        <taxon>Crustacea</taxon>
        <taxon>Multicrustacea</taxon>
        <taxon>Hexanauplia</taxon>
        <taxon>Copepoda</taxon>
        <taxon>Siphonostomatoida</taxon>
        <taxon>Caligidae</taxon>
        <taxon>Lepeophtheirus</taxon>
    </lineage>
</organism>
<dbReference type="PROSITE" id="PS51471">
    <property type="entry name" value="FE2OG_OXY"/>
    <property type="match status" value="1"/>
</dbReference>
<dbReference type="EMBL" id="HG994583">
    <property type="protein sequence ID" value="CAF2929690.1"/>
    <property type="molecule type" value="Genomic_DNA"/>
</dbReference>
<keyword evidence="8" id="KW-0223">Dioxygenase</keyword>
<dbReference type="GO" id="GO:0005506">
    <property type="term" value="F:iron ion binding"/>
    <property type="evidence" value="ECO:0007669"/>
    <property type="project" value="InterPro"/>
</dbReference>
<evidence type="ECO:0000256" key="5">
    <source>
        <dbReference type="ARBA" id="ARBA00012269"/>
    </source>
</evidence>
<comment type="cofactor">
    <cofactor evidence="1">
        <name>L-ascorbate</name>
        <dbReference type="ChEBI" id="CHEBI:38290"/>
    </cofactor>
</comment>
<evidence type="ECO:0000256" key="3">
    <source>
        <dbReference type="ARBA" id="ARBA00004319"/>
    </source>
</evidence>
<comment type="subcellular location">
    <subcellularLocation>
        <location evidence="3">Endoplasmic reticulum lumen</location>
    </subcellularLocation>
</comment>
<dbReference type="PANTHER" id="PTHR10869:SF244">
    <property type="entry name" value="PROLYL 4-HYDROXYLASE SUBUNIT ALPHA-2"/>
    <property type="match status" value="1"/>
</dbReference>
<dbReference type="Gene3D" id="2.60.120.620">
    <property type="entry name" value="q2cbj1_9rhob like domain"/>
    <property type="match status" value="1"/>
</dbReference>
<dbReference type="InterPro" id="IPR005123">
    <property type="entry name" value="Oxoglu/Fe-dep_dioxygenase_dom"/>
</dbReference>
<evidence type="ECO:0000256" key="2">
    <source>
        <dbReference type="ARBA" id="ARBA00002035"/>
    </source>
</evidence>
<dbReference type="PANTHER" id="PTHR10869">
    <property type="entry name" value="PROLYL 4-HYDROXYLASE ALPHA SUBUNIT"/>
    <property type="match status" value="1"/>
</dbReference>
<sequence>MFLLIRRIQPLDLFTNPIFISKIVKEEKLFLQTLSVASQDNPIYLNLLNKYLKKNTLESLIGTQSQEKNEEEEAFGIEKLVANPLHIFSLFYRLFILLPSIAKELNEMKDDPGPPQATKDFIISPRINDISQDDLVGVTFALIRIQRVYELDTYDMAMGRLGTRQTNARLSAEELYEIVKILYYGSDRTIIGLGIEYALTITWLEGTIRLSVEDNLQKKFIEEIKMLLLEIQDKHDKHFQKPWAGQNRAHVTDEHEGTINSYDRTQSSAWLDDEEYPNLQKISKYFATVTQLSISASIKDFLTVESENYQIGLYSPGGVYLPHMDTFNMHQAFLNSNNDYVGNRIATLMLYLSNVDGGGTAFTDIGKVAYPRKGSSVFWFNLFSDGEIDINLTHGACPTMYGVKWVLNKWIRSYGQIFRQTLSSTKKSKNEII</sequence>
<dbReference type="EC" id="1.14.11.2" evidence="5"/>
<evidence type="ECO:0000256" key="9">
    <source>
        <dbReference type="ARBA" id="ARBA00023002"/>
    </source>
</evidence>
<dbReference type="InterPro" id="IPR044862">
    <property type="entry name" value="Pro_4_hyd_alph_FE2OG_OXY"/>
</dbReference>